<accession>A0A645GT09</accession>
<evidence type="ECO:0000313" key="1">
    <source>
        <dbReference type="EMBL" id="MPN26753.1"/>
    </source>
</evidence>
<proteinExistence type="predicted"/>
<dbReference type="EMBL" id="VSSQ01076382">
    <property type="protein sequence ID" value="MPN26753.1"/>
    <property type="molecule type" value="Genomic_DNA"/>
</dbReference>
<name>A0A645GT09_9ZZZZ</name>
<protein>
    <submittedName>
        <fullName evidence="1">Uncharacterized protein</fullName>
    </submittedName>
</protein>
<comment type="caution">
    <text evidence="1">The sequence shown here is derived from an EMBL/GenBank/DDBJ whole genome shotgun (WGS) entry which is preliminary data.</text>
</comment>
<organism evidence="1">
    <name type="scientific">bioreactor metagenome</name>
    <dbReference type="NCBI Taxonomy" id="1076179"/>
    <lineage>
        <taxon>unclassified sequences</taxon>
        <taxon>metagenomes</taxon>
        <taxon>ecological metagenomes</taxon>
    </lineage>
</organism>
<gene>
    <name evidence="1" type="ORF">SDC9_174178</name>
</gene>
<sequence>MGKADHMSAVEAFAPLGQHHAQAHRFAEQRIQIHVAAFAVTVDLVFADPRKRLARLECMKQQHIGAEWRQ</sequence>
<dbReference type="AlphaFoldDB" id="A0A645GT09"/>
<reference evidence="1" key="1">
    <citation type="submission" date="2019-08" db="EMBL/GenBank/DDBJ databases">
        <authorList>
            <person name="Kucharzyk K."/>
            <person name="Murdoch R.W."/>
            <person name="Higgins S."/>
            <person name="Loffler F."/>
        </authorList>
    </citation>
    <scope>NUCLEOTIDE SEQUENCE</scope>
</reference>